<dbReference type="GO" id="GO:0006071">
    <property type="term" value="P:glycerol metabolic process"/>
    <property type="evidence" value="ECO:0007669"/>
    <property type="project" value="UniProtKB-KW"/>
</dbReference>
<dbReference type="GO" id="GO:0003677">
    <property type="term" value="F:DNA binding"/>
    <property type="evidence" value="ECO:0007669"/>
    <property type="project" value="UniProtKB-KW"/>
</dbReference>
<evidence type="ECO:0000313" key="10">
    <source>
        <dbReference type="EMBL" id="XDI04449.1"/>
    </source>
</evidence>
<comment type="function">
    <text evidence="5">May be an activator protein for the gylABX operon.</text>
</comment>
<dbReference type="InterPro" id="IPR036388">
    <property type="entry name" value="WH-like_DNA-bd_sf"/>
</dbReference>
<evidence type="ECO:0000259" key="8">
    <source>
        <dbReference type="PROSITE" id="PS51077"/>
    </source>
</evidence>
<dbReference type="SUPFAM" id="SSF46785">
    <property type="entry name" value="Winged helix' DNA-binding domain"/>
    <property type="match status" value="1"/>
</dbReference>
<sequence>MTDHDRMPARGAQSSEATLLQTLTRGLDVLELVATSNGQATAKMIASTIGLRSSTCYHLLRTLKQAGYVVRVEGGTYDVGPRAGALGHHLDTRFGPSPEISALLSRLHNKTRETAYVCGWYHGSIVMQQFIGGTHPLVVKQLEVGYSGNMHARASCKSVLAHLPEDIVAAMFSGVELAALTPKTTTSYPALVAQLVEVRGRGYAIDDEEFHEGVCCVSSAFFDAQNNPVGSFTVSVPSNRSESLFSSVAAEVHEAASLATTMLRSGRLVVNEQATPASRERGWRPRQTPSMRLVDPS</sequence>
<evidence type="ECO:0000256" key="6">
    <source>
        <dbReference type="ARBA" id="ARBA00070406"/>
    </source>
</evidence>
<dbReference type="SMART" id="SM00346">
    <property type="entry name" value="HTH_ICLR"/>
    <property type="match status" value="1"/>
</dbReference>
<dbReference type="PANTHER" id="PTHR30136">
    <property type="entry name" value="HELIX-TURN-HELIX TRANSCRIPTIONAL REGULATOR, ICLR FAMILY"/>
    <property type="match status" value="1"/>
</dbReference>
<evidence type="ECO:0000256" key="4">
    <source>
        <dbReference type="ARBA" id="ARBA00023163"/>
    </source>
</evidence>
<dbReference type="EMBL" id="CP162511">
    <property type="protein sequence ID" value="XDI04449.1"/>
    <property type="molecule type" value="Genomic_DNA"/>
</dbReference>
<dbReference type="FunFam" id="1.10.10.10:FF:000056">
    <property type="entry name" value="IclR family transcriptional regulator"/>
    <property type="match status" value="1"/>
</dbReference>
<organism evidence="10">
    <name type="scientific">Herbiconiux sp. A18JL235</name>
    <dbReference type="NCBI Taxonomy" id="3152363"/>
    <lineage>
        <taxon>Bacteria</taxon>
        <taxon>Bacillati</taxon>
        <taxon>Actinomycetota</taxon>
        <taxon>Actinomycetes</taxon>
        <taxon>Micrococcales</taxon>
        <taxon>Microbacteriaceae</taxon>
        <taxon>Herbiconiux</taxon>
    </lineage>
</organism>
<protein>
    <recommendedName>
        <fullName evidence="6">Glycerol operon regulatory protein</fullName>
    </recommendedName>
</protein>
<dbReference type="InterPro" id="IPR029016">
    <property type="entry name" value="GAF-like_dom_sf"/>
</dbReference>
<dbReference type="Pfam" id="PF01614">
    <property type="entry name" value="IclR_C"/>
    <property type="match status" value="1"/>
</dbReference>
<name>A0AB39BDZ2_9MICO</name>
<feature type="domain" description="HTH iclR-type" evidence="8">
    <location>
        <begin position="20"/>
        <end position="81"/>
    </location>
</feature>
<dbReference type="GO" id="GO:0045892">
    <property type="term" value="P:negative regulation of DNA-templated transcription"/>
    <property type="evidence" value="ECO:0007669"/>
    <property type="project" value="TreeGrafter"/>
</dbReference>
<feature type="region of interest" description="Disordered" evidence="7">
    <location>
        <begin position="274"/>
        <end position="297"/>
    </location>
</feature>
<dbReference type="PANTHER" id="PTHR30136:SF24">
    <property type="entry name" value="HTH-TYPE TRANSCRIPTIONAL REPRESSOR ALLR"/>
    <property type="match status" value="1"/>
</dbReference>
<keyword evidence="3" id="KW-0238">DNA-binding</keyword>
<feature type="domain" description="IclR-ED" evidence="9">
    <location>
        <begin position="82"/>
        <end position="283"/>
    </location>
</feature>
<keyword evidence="2" id="KW-0805">Transcription regulation</keyword>
<reference evidence="10" key="1">
    <citation type="submission" date="2024-05" db="EMBL/GenBank/DDBJ databases">
        <title>Herbiconiux sp. A18JL235.</title>
        <authorList>
            <person name="Zhang G."/>
        </authorList>
    </citation>
    <scope>NUCLEOTIDE SEQUENCE</scope>
    <source>
        <strain evidence="10">A18JL235</strain>
    </source>
</reference>
<dbReference type="InterPro" id="IPR036390">
    <property type="entry name" value="WH_DNA-bd_sf"/>
</dbReference>
<accession>A0AB39BDZ2</accession>
<dbReference type="RefSeq" id="WP_368496849.1">
    <property type="nucleotide sequence ID" value="NZ_CP162511.1"/>
</dbReference>
<dbReference type="GO" id="GO:0003700">
    <property type="term" value="F:DNA-binding transcription factor activity"/>
    <property type="evidence" value="ECO:0007669"/>
    <property type="project" value="TreeGrafter"/>
</dbReference>
<evidence type="ECO:0000256" key="2">
    <source>
        <dbReference type="ARBA" id="ARBA00023015"/>
    </source>
</evidence>
<evidence type="ECO:0000256" key="3">
    <source>
        <dbReference type="ARBA" id="ARBA00023125"/>
    </source>
</evidence>
<dbReference type="Pfam" id="PF09339">
    <property type="entry name" value="HTH_IclR"/>
    <property type="match status" value="1"/>
</dbReference>
<dbReference type="InterPro" id="IPR050707">
    <property type="entry name" value="HTH_MetabolicPath_Reg"/>
</dbReference>
<evidence type="ECO:0000256" key="5">
    <source>
        <dbReference type="ARBA" id="ARBA00058938"/>
    </source>
</evidence>
<keyword evidence="4" id="KW-0804">Transcription</keyword>
<evidence type="ECO:0000256" key="7">
    <source>
        <dbReference type="SAM" id="MobiDB-lite"/>
    </source>
</evidence>
<dbReference type="PROSITE" id="PS51078">
    <property type="entry name" value="ICLR_ED"/>
    <property type="match status" value="1"/>
</dbReference>
<gene>
    <name evidence="10" type="ORF">ABFY20_14070</name>
</gene>
<dbReference type="Gene3D" id="1.10.10.10">
    <property type="entry name" value="Winged helix-like DNA-binding domain superfamily/Winged helix DNA-binding domain"/>
    <property type="match status" value="1"/>
</dbReference>
<dbReference type="AlphaFoldDB" id="A0AB39BDZ2"/>
<keyword evidence="1" id="KW-0319">Glycerol metabolism</keyword>
<dbReference type="Gene3D" id="3.30.450.40">
    <property type="match status" value="1"/>
</dbReference>
<dbReference type="InterPro" id="IPR005471">
    <property type="entry name" value="Tscrpt_reg_IclR_N"/>
</dbReference>
<evidence type="ECO:0000256" key="1">
    <source>
        <dbReference type="ARBA" id="ARBA00022798"/>
    </source>
</evidence>
<dbReference type="PROSITE" id="PS51077">
    <property type="entry name" value="HTH_ICLR"/>
    <property type="match status" value="1"/>
</dbReference>
<dbReference type="SUPFAM" id="SSF55781">
    <property type="entry name" value="GAF domain-like"/>
    <property type="match status" value="1"/>
</dbReference>
<evidence type="ECO:0000259" key="9">
    <source>
        <dbReference type="PROSITE" id="PS51078"/>
    </source>
</evidence>
<dbReference type="InterPro" id="IPR014757">
    <property type="entry name" value="Tscrpt_reg_IclR_C"/>
</dbReference>
<proteinExistence type="predicted"/>